<evidence type="ECO:0000256" key="1">
    <source>
        <dbReference type="SAM" id="Phobius"/>
    </source>
</evidence>
<sequence length="117" mass="13506">MVEAGELYINRGEEWDKLKRWAATCAVAYATYATFLLTLLQDSNIGRQLVLVDKDYERHDLLEQLTNIKDEDCREQLCMGKMAFANLIYIIGQRGLHSDSVNSRVEHKVDTFLHTRA</sequence>
<proteinExistence type="predicted"/>
<keyword evidence="1" id="KW-1133">Transmembrane helix</keyword>
<evidence type="ECO:0000313" key="3">
    <source>
        <dbReference type="Proteomes" id="UP001630127"/>
    </source>
</evidence>
<dbReference type="Proteomes" id="UP001630127">
    <property type="component" value="Unassembled WGS sequence"/>
</dbReference>
<dbReference type="AlphaFoldDB" id="A0ABD2ZBQ6"/>
<keyword evidence="3" id="KW-1185">Reference proteome</keyword>
<evidence type="ECO:0000313" key="2">
    <source>
        <dbReference type="EMBL" id="KAL3516514.1"/>
    </source>
</evidence>
<organism evidence="2 3">
    <name type="scientific">Cinchona calisaya</name>
    <dbReference type="NCBI Taxonomy" id="153742"/>
    <lineage>
        <taxon>Eukaryota</taxon>
        <taxon>Viridiplantae</taxon>
        <taxon>Streptophyta</taxon>
        <taxon>Embryophyta</taxon>
        <taxon>Tracheophyta</taxon>
        <taxon>Spermatophyta</taxon>
        <taxon>Magnoliopsida</taxon>
        <taxon>eudicotyledons</taxon>
        <taxon>Gunneridae</taxon>
        <taxon>Pentapetalae</taxon>
        <taxon>asterids</taxon>
        <taxon>lamiids</taxon>
        <taxon>Gentianales</taxon>
        <taxon>Rubiaceae</taxon>
        <taxon>Cinchonoideae</taxon>
        <taxon>Cinchoneae</taxon>
        <taxon>Cinchona</taxon>
    </lineage>
</organism>
<comment type="caution">
    <text evidence="2">The sequence shown here is derived from an EMBL/GenBank/DDBJ whole genome shotgun (WGS) entry which is preliminary data.</text>
</comment>
<feature type="transmembrane region" description="Helical" evidence="1">
    <location>
        <begin position="20"/>
        <end position="40"/>
    </location>
</feature>
<name>A0ABD2ZBQ6_9GENT</name>
<accession>A0ABD2ZBQ6</accession>
<reference evidence="2 3" key="1">
    <citation type="submission" date="2024-11" db="EMBL/GenBank/DDBJ databases">
        <title>A near-complete genome assembly of Cinchona calisaya.</title>
        <authorList>
            <person name="Lian D.C."/>
            <person name="Zhao X.W."/>
            <person name="Wei L."/>
        </authorList>
    </citation>
    <scope>NUCLEOTIDE SEQUENCE [LARGE SCALE GENOMIC DNA]</scope>
    <source>
        <tissue evidence="2">Nenye</tissue>
    </source>
</reference>
<gene>
    <name evidence="2" type="ORF">ACH5RR_023416</name>
</gene>
<protein>
    <submittedName>
        <fullName evidence="2">Uncharacterized protein</fullName>
    </submittedName>
</protein>
<dbReference type="EMBL" id="JBJUIK010000010">
    <property type="protein sequence ID" value="KAL3516514.1"/>
    <property type="molecule type" value="Genomic_DNA"/>
</dbReference>
<keyword evidence="1" id="KW-0472">Membrane</keyword>
<keyword evidence="1" id="KW-0812">Transmembrane</keyword>